<feature type="transmembrane region" description="Helical" evidence="1">
    <location>
        <begin position="7"/>
        <end position="28"/>
    </location>
</feature>
<keyword evidence="1" id="KW-1133">Transmembrane helix</keyword>
<feature type="transmembrane region" description="Helical" evidence="1">
    <location>
        <begin position="34"/>
        <end position="54"/>
    </location>
</feature>
<reference evidence="2 3" key="1">
    <citation type="submission" date="2014-03" db="EMBL/GenBank/DDBJ databases">
        <authorList>
            <person name="Urmite Genomes U."/>
        </authorList>
    </citation>
    <scope>NUCLEOTIDE SEQUENCE [LARGE SCALE GENOMIC DNA]</scope>
    <source>
        <strain evidence="2 3">Vm-5</strain>
    </source>
</reference>
<gene>
    <name evidence="2" type="ORF">BN990_02313</name>
</gene>
<keyword evidence="1" id="KW-0472">Membrane</keyword>
<dbReference type="Proteomes" id="UP000028875">
    <property type="component" value="Unassembled WGS sequence"/>
</dbReference>
<dbReference type="EMBL" id="CCDP010000001">
    <property type="protein sequence ID" value="CDQ39995.1"/>
    <property type="molecule type" value="Genomic_DNA"/>
</dbReference>
<proteinExistence type="predicted"/>
<keyword evidence="3" id="KW-1185">Reference proteome</keyword>
<name>A0A024QCU0_9BACI</name>
<evidence type="ECO:0000313" key="2">
    <source>
        <dbReference type="EMBL" id="CDQ39995.1"/>
    </source>
</evidence>
<feature type="transmembrane region" description="Helical" evidence="1">
    <location>
        <begin position="96"/>
        <end position="115"/>
    </location>
</feature>
<accession>A0A024QCU0</accession>
<comment type="caution">
    <text evidence="2">The sequence shown here is derived from an EMBL/GenBank/DDBJ whole genome shotgun (WGS) entry which is preliminary data.</text>
</comment>
<evidence type="ECO:0000256" key="1">
    <source>
        <dbReference type="SAM" id="Phobius"/>
    </source>
</evidence>
<protein>
    <submittedName>
        <fullName evidence="2">Uncharacterized protein</fullName>
    </submittedName>
</protein>
<evidence type="ECO:0000313" key="3">
    <source>
        <dbReference type="Proteomes" id="UP000028875"/>
    </source>
</evidence>
<sequence>MNWTIGVKMWIGILFFVVLSAVVFYSTYVVEQKSLIVSLFGFFFVLVLGIFALMLDRSPKWKNYNLLLRTAIVLLLVNITFFIIDFVLFSGGLSNFLISSITFTVVYSGVMFFRYKRGLE</sequence>
<keyword evidence="1" id="KW-0812">Transmembrane</keyword>
<dbReference type="AlphaFoldDB" id="A0A024QCU0"/>
<feature type="transmembrane region" description="Helical" evidence="1">
    <location>
        <begin position="66"/>
        <end position="90"/>
    </location>
</feature>
<reference evidence="3" key="2">
    <citation type="submission" date="2014-05" db="EMBL/GenBank/DDBJ databases">
        <title>Draft genome sequence of Virgibacillus massiliensis Vm-5.</title>
        <authorList>
            <person name="Khelaifia S."/>
            <person name="Croce O."/>
            <person name="Lagier J.C."/>
            <person name="Raoult D."/>
        </authorList>
    </citation>
    <scope>NUCLEOTIDE SEQUENCE [LARGE SCALE GENOMIC DNA]</scope>
    <source>
        <strain evidence="3">Vm-5</strain>
    </source>
</reference>
<organism evidence="2 3">
    <name type="scientific">Virgibacillus massiliensis</name>
    <dbReference type="NCBI Taxonomy" id="1462526"/>
    <lineage>
        <taxon>Bacteria</taxon>
        <taxon>Bacillati</taxon>
        <taxon>Bacillota</taxon>
        <taxon>Bacilli</taxon>
        <taxon>Bacillales</taxon>
        <taxon>Bacillaceae</taxon>
        <taxon>Virgibacillus</taxon>
    </lineage>
</organism>